<keyword evidence="3" id="KW-1185">Reference proteome</keyword>
<feature type="transmembrane region" description="Helical" evidence="1">
    <location>
        <begin position="73"/>
        <end position="93"/>
    </location>
</feature>
<accession>A0A314XNR7</accession>
<dbReference type="Proteomes" id="UP000250321">
    <property type="component" value="Unassembled WGS sequence"/>
</dbReference>
<sequence>MVKLSGIILTANDFASLCVVAFVWAVFCPIDLPPPPPPPPPPPANGCGRFQHTVEHGLPIVDRSLLGTVWKIYNNYISMALLGFIMALCVNLGDEFEEKQPNIISKDPITQD</sequence>
<keyword evidence="1" id="KW-1133">Transmembrane helix</keyword>
<keyword evidence="1" id="KW-0472">Membrane</keyword>
<evidence type="ECO:0000313" key="3">
    <source>
        <dbReference type="Proteomes" id="UP000250321"/>
    </source>
</evidence>
<feature type="transmembrane region" description="Helical" evidence="1">
    <location>
        <begin position="7"/>
        <end position="27"/>
    </location>
</feature>
<dbReference type="EMBL" id="PJQY01002394">
    <property type="protein sequence ID" value="PQP94046.1"/>
    <property type="molecule type" value="Genomic_DNA"/>
</dbReference>
<evidence type="ECO:0000256" key="1">
    <source>
        <dbReference type="SAM" id="Phobius"/>
    </source>
</evidence>
<name>A0A314XNR7_PRUYE</name>
<dbReference type="SUPFAM" id="SSF101447">
    <property type="entry name" value="Formin homology 2 domain (FH2 domain)"/>
    <property type="match status" value="1"/>
</dbReference>
<reference evidence="2 3" key="1">
    <citation type="submission" date="2018-02" db="EMBL/GenBank/DDBJ databases">
        <title>Draft genome of wild Prunus yedoensis var. nudiflora.</title>
        <authorList>
            <person name="Baek S."/>
            <person name="Kim J.-H."/>
            <person name="Choi K."/>
            <person name="Kim G.-B."/>
            <person name="Cho A."/>
            <person name="Jang H."/>
            <person name="Shin C.-H."/>
            <person name="Yu H.-J."/>
            <person name="Mun J.-H."/>
        </authorList>
    </citation>
    <scope>NUCLEOTIDE SEQUENCE [LARGE SCALE GENOMIC DNA]</scope>
    <source>
        <strain evidence="3">cv. Jeju island</strain>
        <tissue evidence="2">Leaf</tissue>
    </source>
</reference>
<keyword evidence="1" id="KW-0812">Transmembrane</keyword>
<organism evidence="2 3">
    <name type="scientific">Prunus yedoensis var. nudiflora</name>
    <dbReference type="NCBI Taxonomy" id="2094558"/>
    <lineage>
        <taxon>Eukaryota</taxon>
        <taxon>Viridiplantae</taxon>
        <taxon>Streptophyta</taxon>
        <taxon>Embryophyta</taxon>
        <taxon>Tracheophyta</taxon>
        <taxon>Spermatophyta</taxon>
        <taxon>Magnoliopsida</taxon>
        <taxon>eudicotyledons</taxon>
        <taxon>Gunneridae</taxon>
        <taxon>Pentapetalae</taxon>
        <taxon>rosids</taxon>
        <taxon>fabids</taxon>
        <taxon>Rosales</taxon>
        <taxon>Rosaceae</taxon>
        <taxon>Amygdaloideae</taxon>
        <taxon>Amygdaleae</taxon>
        <taxon>Prunus</taxon>
    </lineage>
</organism>
<protein>
    <submittedName>
        <fullName evidence="2">Uncharacterized protein</fullName>
    </submittedName>
</protein>
<proteinExistence type="predicted"/>
<dbReference type="AlphaFoldDB" id="A0A314XNR7"/>
<evidence type="ECO:0000313" key="2">
    <source>
        <dbReference type="EMBL" id="PQP94046.1"/>
    </source>
</evidence>
<comment type="caution">
    <text evidence="2">The sequence shown here is derived from an EMBL/GenBank/DDBJ whole genome shotgun (WGS) entry which is preliminary data.</text>
</comment>
<gene>
    <name evidence="2" type="ORF">Pyn_31676</name>
</gene>